<comment type="caution">
    <text evidence="4">The sequence shown here is derived from an EMBL/GenBank/DDBJ whole genome shotgun (WGS) entry which is preliminary data.</text>
</comment>
<dbReference type="NCBIfam" id="TIGR02231">
    <property type="entry name" value="mucoidy inhibitor MuiA family protein"/>
    <property type="match status" value="2"/>
</dbReference>
<feature type="domain" description="DUF4140" evidence="3">
    <location>
        <begin position="55"/>
        <end position="153"/>
    </location>
</feature>
<feature type="coiled-coil region" evidence="1">
    <location>
        <begin position="115"/>
        <end position="142"/>
    </location>
</feature>
<organism evidence="4 5">
    <name type="scientific">Flavihumibacter stibioxidans</name>
    <dbReference type="NCBI Taxonomy" id="1834163"/>
    <lineage>
        <taxon>Bacteria</taxon>
        <taxon>Pseudomonadati</taxon>
        <taxon>Bacteroidota</taxon>
        <taxon>Chitinophagia</taxon>
        <taxon>Chitinophagales</taxon>
        <taxon>Chitinophagaceae</taxon>
        <taxon>Flavihumibacter</taxon>
    </lineage>
</organism>
<dbReference type="PANTHER" id="PTHR31005:SF8">
    <property type="entry name" value="DUF4139 DOMAIN-CONTAINING PROTEIN"/>
    <property type="match status" value="1"/>
</dbReference>
<dbReference type="InterPro" id="IPR011935">
    <property type="entry name" value="CHP02231"/>
</dbReference>
<reference evidence="4 5" key="1">
    <citation type="submission" date="2016-07" db="EMBL/GenBank/DDBJ databases">
        <title>Genome analysis of Flavihumibacter stibioxidans YS-17.</title>
        <authorList>
            <person name="Shi K."/>
            <person name="Han Y."/>
            <person name="Wang G."/>
        </authorList>
    </citation>
    <scope>NUCLEOTIDE SEQUENCE [LARGE SCALE GENOMIC DNA]</scope>
    <source>
        <strain evidence="4 5">YS-17</strain>
    </source>
</reference>
<feature type="coiled-coil region" evidence="1">
    <location>
        <begin position="182"/>
        <end position="216"/>
    </location>
</feature>
<gene>
    <name evidence="4" type="ORF">BC349_06895</name>
</gene>
<dbReference type="EMBL" id="MBUA01000012">
    <property type="protein sequence ID" value="MBC6490753.1"/>
    <property type="molecule type" value="Genomic_DNA"/>
</dbReference>
<dbReference type="Proteomes" id="UP000765802">
    <property type="component" value="Unassembled WGS sequence"/>
</dbReference>
<dbReference type="InterPro" id="IPR025554">
    <property type="entry name" value="DUF4140"/>
</dbReference>
<dbReference type="PANTHER" id="PTHR31005">
    <property type="entry name" value="DUF4139 DOMAIN-CONTAINING PROTEIN"/>
    <property type="match status" value="1"/>
</dbReference>
<dbReference type="Gene3D" id="2.60.40.1120">
    <property type="entry name" value="Carboxypeptidase-like, regulatory domain"/>
    <property type="match status" value="1"/>
</dbReference>
<feature type="domain" description="DUF4139" evidence="2">
    <location>
        <begin position="239"/>
        <end position="641"/>
    </location>
</feature>
<dbReference type="Pfam" id="PF13598">
    <property type="entry name" value="DUF4139"/>
    <property type="match status" value="1"/>
</dbReference>
<evidence type="ECO:0000256" key="1">
    <source>
        <dbReference type="SAM" id="Coils"/>
    </source>
</evidence>
<dbReference type="InterPro" id="IPR037291">
    <property type="entry name" value="DUF4139"/>
</dbReference>
<dbReference type="Pfam" id="PF13715">
    <property type="entry name" value="CarbopepD_reg_2"/>
    <property type="match status" value="1"/>
</dbReference>
<evidence type="ECO:0000259" key="2">
    <source>
        <dbReference type="Pfam" id="PF13598"/>
    </source>
</evidence>
<dbReference type="Pfam" id="PF13600">
    <property type="entry name" value="DUF4140"/>
    <property type="match status" value="1"/>
</dbReference>
<sequence length="648" mass="72510">MKKWMITHARVQVVFVAGILMMLAWRPVMAQTPPSARVSATQAKRVQVETKISSVTVFMSGAELKRTGNASIPAGRSELVMAGVSTDIEQQSVQVGLEGDLTILSVGVRKNFLNEEEVKEDIKALNKQMEGIDEKLGRQKKSLEIYRQEEAMLVRNQELKTGNLALKPADLKAALDFQKSRLEETYARQLEIEKSMKELELEKTKIRLHLGELNDRKNLSVNEIYALVEADKPVQSRVEASYLVNKAGWFPTYNVSVKDISSPMQMQFNANVFQSSGEVWKEVKISLSSGNPRENNARPELEPWYLRYVDRSISYSQLPSFTGGNMIMGRVVDEKGVPVSNASIQVKGTSQGVVTDANGVYRLNNAAPGAVLVASFIGYQSKEFAALKGFTTVELLESSGNLQEVVVAGYGLSGRVAGVAVEDDRKQRKVTLNTTTKPIGVSTVYQPISTRYDIKEIYTISNDGKVNMIDIKRISINADYEYYTAPKLDPSAYLTARILDWQSLDLLAGEVNLFFEGTFLGKSFIDPATAGDTMSLSLGKDKGVVVKRTMVKDFSSRRFIGANKTETRDFEISIRNNKTQAVKIIVEDQFPISTMKEIEVDRREHDGGRLNEETQVVTWEVNIVPKEEKKHRIKYTVKYPKDKILQLD</sequence>
<dbReference type="SUPFAM" id="SSF49464">
    <property type="entry name" value="Carboxypeptidase regulatory domain-like"/>
    <property type="match status" value="1"/>
</dbReference>
<evidence type="ECO:0008006" key="6">
    <source>
        <dbReference type="Google" id="ProtNLM"/>
    </source>
</evidence>
<dbReference type="InterPro" id="IPR008969">
    <property type="entry name" value="CarboxyPept-like_regulatory"/>
</dbReference>
<keyword evidence="5" id="KW-1185">Reference proteome</keyword>
<accession>A0ABR7M6W1</accession>
<keyword evidence="1" id="KW-0175">Coiled coil</keyword>
<evidence type="ECO:0000259" key="3">
    <source>
        <dbReference type="Pfam" id="PF13600"/>
    </source>
</evidence>
<proteinExistence type="predicted"/>
<protein>
    <recommendedName>
        <fullName evidence="6">Mucoidy inhibitor MuiA family protein</fullName>
    </recommendedName>
</protein>
<dbReference type="RefSeq" id="WP_187256109.1">
    <property type="nucleotide sequence ID" value="NZ_JBHULF010000014.1"/>
</dbReference>
<evidence type="ECO:0000313" key="5">
    <source>
        <dbReference type="Proteomes" id="UP000765802"/>
    </source>
</evidence>
<name>A0ABR7M6W1_9BACT</name>
<evidence type="ECO:0000313" key="4">
    <source>
        <dbReference type="EMBL" id="MBC6490753.1"/>
    </source>
</evidence>